<evidence type="ECO:0000256" key="4">
    <source>
        <dbReference type="ARBA" id="ARBA00023002"/>
    </source>
</evidence>
<evidence type="ECO:0000256" key="3">
    <source>
        <dbReference type="ARBA" id="ARBA00022827"/>
    </source>
</evidence>
<keyword evidence="3" id="KW-0274">FAD</keyword>
<sequence>MDKFDVCIAGAGVVGLAIAYQLSKSARYANASIVLLEREPSFGQITSSRNSEVIHAGIYYATDSLKANLCVAGKKLLYDHLQKFELPHRKLGKLIVAQKTEEEALEAVKEKAHENGVTDLCWIDTHQLRKLEPEVRGHAALLSPSTGIIDSHSYMQNLLNLAESQGVIFASRSEVIAVHQEPKSFLINTVLTHTHGLEPYDFHCTEFINCAGLNAQELALKTEGMNPKYVPRLHLCKGDYFSYSGGSPFSHLIYPMPEANHIGLGIHSTIDIAGQLRFGPDTEFVDNQSYTIDAGKSNRFVNSIKRYFPTVDPAKLHPSYAGIRPKIVGPEDDAGDFQIQDSSIHGIKGLVQLFGMESPALTASLAIGEYVIDQMNREARR</sequence>
<evidence type="ECO:0000259" key="6">
    <source>
        <dbReference type="Pfam" id="PF01266"/>
    </source>
</evidence>
<dbReference type="AlphaFoldDB" id="A0A2A5WFZ4"/>
<evidence type="ECO:0000256" key="1">
    <source>
        <dbReference type="ARBA" id="ARBA00001974"/>
    </source>
</evidence>
<evidence type="ECO:0000313" key="7">
    <source>
        <dbReference type="EMBL" id="PDH35188.1"/>
    </source>
</evidence>
<name>A0A2A5WFZ4_9GAMM</name>
<dbReference type="EMBL" id="NTJZ01000001">
    <property type="protein sequence ID" value="PDH35188.1"/>
    <property type="molecule type" value="Genomic_DNA"/>
</dbReference>
<gene>
    <name evidence="7" type="ORF">CNF02_00215</name>
</gene>
<dbReference type="SUPFAM" id="SSF51905">
    <property type="entry name" value="FAD/NAD(P)-binding domain"/>
    <property type="match status" value="1"/>
</dbReference>
<dbReference type="PANTHER" id="PTHR43104">
    <property type="entry name" value="L-2-HYDROXYGLUTARATE DEHYDROGENASE, MITOCHONDRIAL"/>
    <property type="match status" value="1"/>
</dbReference>
<dbReference type="InterPro" id="IPR006076">
    <property type="entry name" value="FAD-dep_OxRdtase"/>
</dbReference>
<evidence type="ECO:0000256" key="5">
    <source>
        <dbReference type="ARBA" id="ARBA00037941"/>
    </source>
</evidence>
<dbReference type="InterPro" id="IPR036188">
    <property type="entry name" value="FAD/NAD-bd_sf"/>
</dbReference>
<comment type="similarity">
    <text evidence="5">Belongs to the L2HGDH family.</text>
</comment>
<accession>A0A2A5WFZ4</accession>
<evidence type="ECO:0000256" key="2">
    <source>
        <dbReference type="ARBA" id="ARBA00022630"/>
    </source>
</evidence>
<evidence type="ECO:0000313" key="8">
    <source>
        <dbReference type="Proteomes" id="UP000219329"/>
    </source>
</evidence>
<protein>
    <submittedName>
        <fullName evidence="7">FAD-dependent oxidoreductase</fullName>
    </submittedName>
</protein>
<comment type="caution">
    <text evidence="7">The sequence shown here is derived from an EMBL/GenBank/DDBJ whole genome shotgun (WGS) entry which is preliminary data.</text>
</comment>
<proteinExistence type="inferred from homology"/>
<dbReference type="Pfam" id="PF01266">
    <property type="entry name" value="DAO"/>
    <property type="match status" value="1"/>
</dbReference>
<comment type="cofactor">
    <cofactor evidence="1">
        <name>FAD</name>
        <dbReference type="ChEBI" id="CHEBI:57692"/>
    </cofactor>
</comment>
<dbReference type="Gene3D" id="3.30.9.10">
    <property type="entry name" value="D-Amino Acid Oxidase, subunit A, domain 2"/>
    <property type="match status" value="1"/>
</dbReference>
<keyword evidence="4" id="KW-0560">Oxidoreductase</keyword>
<keyword evidence="2" id="KW-0285">Flavoprotein</keyword>
<dbReference type="Proteomes" id="UP000219329">
    <property type="component" value="Unassembled WGS sequence"/>
</dbReference>
<dbReference type="Gene3D" id="3.50.50.60">
    <property type="entry name" value="FAD/NAD(P)-binding domain"/>
    <property type="match status" value="1"/>
</dbReference>
<feature type="domain" description="FAD dependent oxidoreductase" evidence="6">
    <location>
        <begin position="5"/>
        <end position="373"/>
    </location>
</feature>
<dbReference type="GO" id="GO:0047545">
    <property type="term" value="F:(S)-2-hydroxyglutarate dehydrogenase activity"/>
    <property type="evidence" value="ECO:0007669"/>
    <property type="project" value="TreeGrafter"/>
</dbReference>
<reference evidence="7 8" key="1">
    <citation type="submission" date="2017-08" db="EMBL/GenBank/DDBJ databases">
        <title>Fine stratification of microbial communities through a metagenomic profile of the photic zone.</title>
        <authorList>
            <person name="Haro-Moreno J.M."/>
            <person name="Lopez-Perez M."/>
            <person name="De La Torre J."/>
            <person name="Picazo A."/>
            <person name="Camacho A."/>
            <person name="Rodriguez-Valera F."/>
        </authorList>
    </citation>
    <scope>NUCLEOTIDE SEQUENCE [LARGE SCALE GENOMIC DNA]</scope>
    <source>
        <strain evidence="7">MED-G28</strain>
    </source>
</reference>
<organism evidence="7 8">
    <name type="scientific">OM182 bacterium MED-G28</name>
    <dbReference type="NCBI Taxonomy" id="1986256"/>
    <lineage>
        <taxon>Bacteria</taxon>
        <taxon>Pseudomonadati</taxon>
        <taxon>Pseudomonadota</taxon>
        <taxon>Gammaproteobacteria</taxon>
        <taxon>OMG group</taxon>
        <taxon>OM182 clade</taxon>
    </lineage>
</organism>
<dbReference type="PANTHER" id="PTHR43104:SF4">
    <property type="entry name" value="L-2-HYDROXYGLUTARATE DEHYDROGENASE, MITOCHONDRIAL"/>
    <property type="match status" value="1"/>
</dbReference>